<dbReference type="EMBL" id="LGTZ01000891">
    <property type="protein sequence ID" value="OJD23045.1"/>
    <property type="molecule type" value="Genomic_DNA"/>
</dbReference>
<dbReference type="InterPro" id="IPR022198">
    <property type="entry name" value="DUF3723"/>
</dbReference>
<feature type="compositionally biased region" description="Basic and acidic residues" evidence="1">
    <location>
        <begin position="773"/>
        <end position="788"/>
    </location>
</feature>
<evidence type="ECO:0000313" key="2">
    <source>
        <dbReference type="EMBL" id="OJD23045.1"/>
    </source>
</evidence>
<dbReference type="OrthoDB" id="4182572at2759"/>
<gene>
    <name evidence="2" type="ORF">ACJ73_05603</name>
</gene>
<reference evidence="2 3" key="1">
    <citation type="submission" date="2015-08" db="EMBL/GenBank/DDBJ databases">
        <title>Emmonsia species relationships and genome sequence.</title>
        <authorList>
            <person name="Cuomo C.A."/>
            <person name="Schwartz I.S."/>
            <person name="Kenyon C."/>
            <person name="De Hoog G.S."/>
            <person name="Govender N.P."/>
            <person name="Botha A."/>
            <person name="Moreno L."/>
            <person name="De Vries M."/>
            <person name="Munoz J.F."/>
            <person name="Stielow J.B."/>
        </authorList>
    </citation>
    <scope>NUCLEOTIDE SEQUENCE [LARGE SCALE GENOMIC DNA]</scope>
    <source>
        <strain evidence="2 3">EI222</strain>
    </source>
</reference>
<feature type="compositionally biased region" description="Basic and acidic residues" evidence="1">
    <location>
        <begin position="614"/>
        <end position="667"/>
    </location>
</feature>
<dbReference type="Proteomes" id="UP000242791">
    <property type="component" value="Unassembled WGS sequence"/>
</dbReference>
<name>A0A1J9R5Y6_9EURO</name>
<organism evidence="2 3">
    <name type="scientific">Blastomyces percursus</name>
    <dbReference type="NCBI Taxonomy" id="1658174"/>
    <lineage>
        <taxon>Eukaryota</taxon>
        <taxon>Fungi</taxon>
        <taxon>Dikarya</taxon>
        <taxon>Ascomycota</taxon>
        <taxon>Pezizomycotina</taxon>
        <taxon>Eurotiomycetes</taxon>
        <taxon>Eurotiomycetidae</taxon>
        <taxon>Onygenales</taxon>
        <taxon>Ajellomycetaceae</taxon>
        <taxon>Blastomyces</taxon>
    </lineage>
</organism>
<dbReference type="STRING" id="1658174.A0A1J9R5Y6"/>
<evidence type="ECO:0000313" key="3">
    <source>
        <dbReference type="Proteomes" id="UP000242791"/>
    </source>
</evidence>
<keyword evidence="3" id="KW-1185">Reference proteome</keyword>
<dbReference type="Pfam" id="PF12520">
    <property type="entry name" value="DUF3723"/>
    <property type="match status" value="1"/>
</dbReference>
<dbReference type="VEuPathDB" id="FungiDB:ACJ73_05603"/>
<sequence>MAFLGQAEIQLAAERRLKYQGTAKINLDQIQVPLDSDTKKLERLRGIFLKEGCLRLDDRNHVVCTVSRRNLEASLQRAGATAGSLLTNSAELYQHLHFPDENVKCLHGRHRIKVGREVLPPTDRWWTVDLYLDDIGEQLRTTLEEEYCNENEPGDGEIYCKIQQYQEEGNARSEKRWWARLSSSSKGDRLRQLSNHVELRAAFNAVLLPIPGCRGGMRISMLGKVTSLKCDEEIINYLTHVRESWTSFVTPDPSEIADAAQRAAETRRRLANIDQHTVETLQLMAPGASSAESRKVQGLVLSGQVFSAFSEQERSAIWERLRAFDGLIPSLFTFFEDFKYLESCAHCVRRLVKLSDKAPTVRQAMTHIFTNRNQSEGQCLIQTSDDGFRRMPGNTERQLDLGYRQIWMYAMRHHLEAPKESQNGDDRLAKATSEKADETVLYKMAILARKLGFESPQISSLIKEHPDRLLARGVLLKARKPGYYQYDPNNFGNLVDRIVQCFSTAEPCKAEPSCELIIDSSVKPKARCGFPTTKAHKQDSPFLFVDHLHTDAVQVSERITTLFVRCSVYFTFFGKPSPNSSNELHSETPADDVMPDVPISPLFVPEDTAMGEARPGEERVSREQESRKRARQEEAEAEERVAAERAEQERLRRGSEERAAAELAAERERLQREAEERAAAEQERLRREAEERAVAELVEQERQYREAEDRAAAELAAEQARLQREAEREAEELAEQERIRADMEERAEQEQVEHMERLRNQQGLFEAEDYLEEVDRERVAQAQDKHPGQDISAQTEDASKRITQLDLRSLLRQGPKKDGHASEPSPEASSQSTSGQERIRIIFKTPEQENWTEADTLLIDPAEIDQDGQCSMVERLVIKYRRKGFVPCDKDSRDIKPSDCFRVAREDGTNTVLLVPAKQAASGRQLDFVSNRFKPTEQVAKKSRR</sequence>
<feature type="region of interest" description="Disordered" evidence="1">
    <location>
        <begin position="813"/>
        <end position="837"/>
    </location>
</feature>
<protein>
    <submittedName>
        <fullName evidence="2">Uncharacterized protein</fullName>
    </submittedName>
</protein>
<feature type="region of interest" description="Disordered" evidence="1">
    <location>
        <begin position="578"/>
        <end position="667"/>
    </location>
</feature>
<feature type="region of interest" description="Disordered" evidence="1">
    <location>
        <begin position="759"/>
        <end position="799"/>
    </location>
</feature>
<comment type="caution">
    <text evidence="2">The sequence shown here is derived from an EMBL/GenBank/DDBJ whole genome shotgun (WGS) entry which is preliminary data.</text>
</comment>
<feature type="region of interest" description="Disordered" evidence="1">
    <location>
        <begin position="709"/>
        <end position="738"/>
    </location>
</feature>
<dbReference type="AlphaFoldDB" id="A0A1J9R5Y6"/>
<feature type="compositionally biased region" description="Low complexity" evidence="1">
    <location>
        <begin position="822"/>
        <end position="834"/>
    </location>
</feature>
<evidence type="ECO:0000256" key="1">
    <source>
        <dbReference type="SAM" id="MobiDB-lite"/>
    </source>
</evidence>
<proteinExistence type="predicted"/>
<accession>A0A1J9R5Y6</accession>